<keyword evidence="3" id="KW-1185">Reference proteome</keyword>
<dbReference type="PANTHER" id="PTHR14379">
    <property type="entry name" value="LIMKAIN B LKAP"/>
    <property type="match status" value="1"/>
</dbReference>
<dbReference type="STRING" id="1051891.A0A0C3QTQ1"/>
<name>A0A0C3QTQ1_9AGAM</name>
<evidence type="ECO:0000313" key="2">
    <source>
        <dbReference type="EMBL" id="KIO31654.1"/>
    </source>
</evidence>
<dbReference type="Proteomes" id="UP000054248">
    <property type="component" value="Unassembled WGS sequence"/>
</dbReference>
<dbReference type="GO" id="GO:0010468">
    <property type="term" value="P:regulation of gene expression"/>
    <property type="evidence" value="ECO:0007669"/>
    <property type="project" value="InterPro"/>
</dbReference>
<dbReference type="GO" id="GO:1905762">
    <property type="term" value="F:CCR4-NOT complex binding"/>
    <property type="evidence" value="ECO:0007669"/>
    <property type="project" value="TreeGrafter"/>
</dbReference>
<dbReference type="InterPro" id="IPR021139">
    <property type="entry name" value="NYN"/>
</dbReference>
<dbReference type="Gene3D" id="3.40.50.1010">
    <property type="entry name" value="5'-nuclease"/>
    <property type="match status" value="1"/>
</dbReference>
<evidence type="ECO:0000259" key="1">
    <source>
        <dbReference type="Pfam" id="PF01936"/>
    </source>
</evidence>
<gene>
    <name evidence="2" type="ORF">M407DRAFT_19393</name>
</gene>
<dbReference type="InterPro" id="IPR024768">
    <property type="entry name" value="Marf1"/>
</dbReference>
<dbReference type="EMBL" id="KN822961">
    <property type="protein sequence ID" value="KIO31654.1"/>
    <property type="molecule type" value="Genomic_DNA"/>
</dbReference>
<protein>
    <recommendedName>
        <fullName evidence="1">NYN domain-containing protein</fullName>
    </recommendedName>
</protein>
<accession>A0A0C3QTQ1</accession>
<dbReference type="PANTHER" id="PTHR14379:SF3">
    <property type="entry name" value="MEIOSIS REGULATOR AND MRNA STABILITY FACTOR 1"/>
    <property type="match status" value="1"/>
</dbReference>
<feature type="domain" description="NYN" evidence="1">
    <location>
        <begin position="24"/>
        <end position="166"/>
    </location>
</feature>
<dbReference type="OrthoDB" id="549353at2759"/>
<organism evidence="2 3">
    <name type="scientific">Tulasnella calospora MUT 4182</name>
    <dbReference type="NCBI Taxonomy" id="1051891"/>
    <lineage>
        <taxon>Eukaryota</taxon>
        <taxon>Fungi</taxon>
        <taxon>Dikarya</taxon>
        <taxon>Basidiomycota</taxon>
        <taxon>Agaricomycotina</taxon>
        <taxon>Agaricomycetes</taxon>
        <taxon>Cantharellales</taxon>
        <taxon>Tulasnellaceae</taxon>
        <taxon>Tulasnella</taxon>
    </lineage>
</organism>
<proteinExistence type="predicted"/>
<reference evidence="3" key="2">
    <citation type="submission" date="2015-01" db="EMBL/GenBank/DDBJ databases">
        <title>Evolutionary Origins and Diversification of the Mycorrhizal Mutualists.</title>
        <authorList>
            <consortium name="DOE Joint Genome Institute"/>
            <consortium name="Mycorrhizal Genomics Consortium"/>
            <person name="Kohler A."/>
            <person name="Kuo A."/>
            <person name="Nagy L.G."/>
            <person name="Floudas D."/>
            <person name="Copeland A."/>
            <person name="Barry K.W."/>
            <person name="Cichocki N."/>
            <person name="Veneault-Fourrey C."/>
            <person name="LaButti K."/>
            <person name="Lindquist E.A."/>
            <person name="Lipzen A."/>
            <person name="Lundell T."/>
            <person name="Morin E."/>
            <person name="Murat C."/>
            <person name="Riley R."/>
            <person name="Ohm R."/>
            <person name="Sun H."/>
            <person name="Tunlid A."/>
            <person name="Henrissat B."/>
            <person name="Grigoriev I.V."/>
            <person name="Hibbett D.S."/>
            <person name="Martin F."/>
        </authorList>
    </citation>
    <scope>NUCLEOTIDE SEQUENCE [LARGE SCALE GENOMIC DNA]</scope>
    <source>
        <strain evidence="3">MUT 4182</strain>
    </source>
</reference>
<dbReference type="CDD" id="cd10910">
    <property type="entry name" value="PIN_limkain_b1_N_like"/>
    <property type="match status" value="1"/>
</dbReference>
<dbReference type="HOGENOM" id="CLU_1457765_0_0_1"/>
<sequence length="188" mass="20831">MSSPAASTNNFAAEPRVGILAEPRVGIFWDYENCPTPAGVPGYIVAERIRDAAHKFGPISIFKAYLELSTVNITPKMINLRSELQSSGVSLTDCPRAPNRKDVVDKMLLVDMLAFAMDNPAPAVIMLISGDRDFAYAVSVLRHRKYDVVLVIPPQDAHITLRSQATVALDWRFDILNQDNPPVNGRRR</sequence>
<dbReference type="AlphaFoldDB" id="A0A0C3QTQ1"/>
<evidence type="ECO:0000313" key="3">
    <source>
        <dbReference type="Proteomes" id="UP000054248"/>
    </source>
</evidence>
<dbReference type="Pfam" id="PF01936">
    <property type="entry name" value="NYN"/>
    <property type="match status" value="1"/>
</dbReference>
<dbReference type="GO" id="GO:0004540">
    <property type="term" value="F:RNA nuclease activity"/>
    <property type="evidence" value="ECO:0007669"/>
    <property type="project" value="InterPro"/>
</dbReference>
<reference evidence="2 3" key="1">
    <citation type="submission" date="2014-04" db="EMBL/GenBank/DDBJ databases">
        <authorList>
            <consortium name="DOE Joint Genome Institute"/>
            <person name="Kuo A."/>
            <person name="Girlanda M."/>
            <person name="Perotto S."/>
            <person name="Kohler A."/>
            <person name="Nagy L.G."/>
            <person name="Floudas D."/>
            <person name="Copeland A."/>
            <person name="Barry K.W."/>
            <person name="Cichocki N."/>
            <person name="Veneault-Fourrey C."/>
            <person name="LaButti K."/>
            <person name="Lindquist E.A."/>
            <person name="Lipzen A."/>
            <person name="Lundell T."/>
            <person name="Morin E."/>
            <person name="Murat C."/>
            <person name="Sun H."/>
            <person name="Tunlid A."/>
            <person name="Henrissat B."/>
            <person name="Grigoriev I.V."/>
            <person name="Hibbett D.S."/>
            <person name="Martin F."/>
            <person name="Nordberg H.P."/>
            <person name="Cantor M.N."/>
            <person name="Hua S.X."/>
        </authorList>
    </citation>
    <scope>NUCLEOTIDE SEQUENCE [LARGE SCALE GENOMIC DNA]</scope>
    <source>
        <strain evidence="2 3">MUT 4182</strain>
    </source>
</reference>
<dbReference type="GO" id="GO:0005777">
    <property type="term" value="C:peroxisome"/>
    <property type="evidence" value="ECO:0007669"/>
    <property type="project" value="InterPro"/>
</dbReference>